<evidence type="ECO:0000313" key="2">
    <source>
        <dbReference type="EMBL" id="CAB4642575.1"/>
    </source>
</evidence>
<organism evidence="2">
    <name type="scientific">freshwater metagenome</name>
    <dbReference type="NCBI Taxonomy" id="449393"/>
    <lineage>
        <taxon>unclassified sequences</taxon>
        <taxon>metagenomes</taxon>
        <taxon>ecological metagenomes</taxon>
    </lineage>
</organism>
<sequence length="117" mass="12865">MAKDWARPVVYFEIEALDADLLENFYREMFSWDIGEGFIRQIPAGIGGPENGIGGHMRQSDRSGVTLFIQVKDVEASRAMAVELGGSLTSEPFQIPDRALIAGIKDPEGNPITLVQQ</sequence>
<proteinExistence type="predicted"/>
<evidence type="ECO:0000259" key="1">
    <source>
        <dbReference type="Pfam" id="PF18029"/>
    </source>
</evidence>
<name>A0A6J6K2M3_9ZZZZ</name>
<protein>
    <submittedName>
        <fullName evidence="2">Unannotated protein</fullName>
    </submittedName>
</protein>
<dbReference type="Pfam" id="PF18029">
    <property type="entry name" value="Glyoxalase_6"/>
    <property type="match status" value="1"/>
</dbReference>
<dbReference type="AlphaFoldDB" id="A0A6J6K2M3"/>
<dbReference type="EMBL" id="CAEZVQ010000181">
    <property type="protein sequence ID" value="CAB4642575.1"/>
    <property type="molecule type" value="Genomic_DNA"/>
</dbReference>
<reference evidence="2" key="1">
    <citation type="submission" date="2020-05" db="EMBL/GenBank/DDBJ databases">
        <authorList>
            <person name="Chiriac C."/>
            <person name="Salcher M."/>
            <person name="Ghai R."/>
            <person name="Kavagutti S V."/>
        </authorList>
    </citation>
    <scope>NUCLEOTIDE SEQUENCE</scope>
</reference>
<dbReference type="Gene3D" id="3.10.180.10">
    <property type="entry name" value="2,3-Dihydroxybiphenyl 1,2-Dioxygenase, domain 1"/>
    <property type="match status" value="1"/>
</dbReference>
<dbReference type="InterPro" id="IPR041581">
    <property type="entry name" value="Glyoxalase_6"/>
</dbReference>
<feature type="domain" description="Glyoxalase-like" evidence="1">
    <location>
        <begin position="14"/>
        <end position="115"/>
    </location>
</feature>
<accession>A0A6J6K2M3</accession>
<gene>
    <name evidence="2" type="ORF">UFOPK2086_01123</name>
</gene>
<dbReference type="SUPFAM" id="SSF54593">
    <property type="entry name" value="Glyoxalase/Bleomycin resistance protein/Dihydroxybiphenyl dioxygenase"/>
    <property type="match status" value="1"/>
</dbReference>
<dbReference type="InterPro" id="IPR029068">
    <property type="entry name" value="Glyas_Bleomycin-R_OHBP_Dase"/>
</dbReference>